<dbReference type="EMBL" id="JBCEWA010000001">
    <property type="protein sequence ID" value="MEL5986811.1"/>
    <property type="molecule type" value="Genomic_DNA"/>
</dbReference>
<dbReference type="GO" id="GO:0016787">
    <property type="term" value="F:hydrolase activity"/>
    <property type="evidence" value="ECO:0007669"/>
    <property type="project" value="UniProtKB-KW"/>
</dbReference>
<keyword evidence="12 14" id="KW-0238">DNA-binding</keyword>
<comment type="function">
    <text evidence="14">The heterodimer acts as both an ATP-dependent DNA helicase and an ATP-dependent, dual-direction single-stranded exonuclease. Recognizes the chi site generating a DNA molecule suitable for the initiation of homologous recombination. The AddB subunit has 5' -&gt; 3' nuclease activity but not helicase activity.</text>
</comment>
<evidence type="ECO:0000256" key="12">
    <source>
        <dbReference type="ARBA" id="ARBA00023125"/>
    </source>
</evidence>
<dbReference type="Gene3D" id="3.40.50.300">
    <property type="entry name" value="P-loop containing nucleotide triphosphate hydrolases"/>
    <property type="match status" value="4"/>
</dbReference>
<keyword evidence="5 14" id="KW-0227">DNA damage</keyword>
<keyword evidence="11 14" id="KW-0411">Iron-sulfur</keyword>
<dbReference type="InterPro" id="IPR014140">
    <property type="entry name" value="DNA_helicase_suAddB"/>
</dbReference>
<evidence type="ECO:0000256" key="4">
    <source>
        <dbReference type="ARBA" id="ARBA00022741"/>
    </source>
</evidence>
<evidence type="ECO:0000313" key="17">
    <source>
        <dbReference type="Proteomes" id="UP001398420"/>
    </source>
</evidence>
<dbReference type="Gene3D" id="3.90.320.10">
    <property type="match status" value="1"/>
</dbReference>
<keyword evidence="13 14" id="KW-0234">DNA repair</keyword>
<comment type="cofactor">
    <cofactor evidence="14">
        <name>[4Fe-4S] cluster</name>
        <dbReference type="ChEBI" id="CHEBI:49883"/>
    </cofactor>
    <text evidence="14">Binds 1 [4Fe-4S] cluster.</text>
</comment>
<evidence type="ECO:0000256" key="7">
    <source>
        <dbReference type="ARBA" id="ARBA00022806"/>
    </source>
</evidence>
<comment type="cofactor">
    <cofactor evidence="14">
        <name>Mg(2+)</name>
        <dbReference type="ChEBI" id="CHEBI:18420"/>
    </cofactor>
</comment>
<sequence length="1171" mass="134926">MALTIVHGRAGSGKTTYLQQEIIRQLKENPTGNPLFLLVPDQMSFSSEHQLTTADGIKGMIRAQATTFKRLAWRVLSEVGGISRQEVNGFGYRMLVRNVLQTLQPDLKLFKKSASKRGFTEEIEAVLKEFSHYHIDHATLLGLQQQLAEQVNAPVSLQDKMHDLQLIMQAIDEQLGEAYIDSEGYVPLLIEAVDQSQLIQQSHIYIDGFETFTKSEYELVLKLIVHAKDVTIALPYDSEWDTQDPQALFHRPALLAQKLRDDASSLGVVINPAIYLQEAKRFQSNVLRYIEKNLHYYPLEQMTEQADRGLELYAATTRKAEIHAVARHIRDFIQQDETHRYRDVAILYRQADVYDPLIETIFKEYDLPVFLSQKKPMLHHPLIELSRSVLEVIEKGWMYEPVFRAVKTDLFFPVGANKSIWRERADRMENYVIANGIYRERWFDDARWIYKKYRGLEFYQKTQTDEERAMQAEIEAVRQLLLQPIKQLSDALTKAKVGQDYAAALFNFMEELHVYTKLQTLQTDELEHGKLFEAAEHEQAWNGFIQLLDQFVTMFGNQEMTLEEVIPLLDEGFDTLEFARIPPSVDQVTVVNADLARLSNIKVAYVVGMNDGVYPTRIDFEGMIADSEREWFTRLGAEIAPTSKERLLEEDLIIYRTLTAASEKLVVSYAMSDEEGKSLLPSLYIKRLQDLTGVSEEIIFMTPDEALTSEDDWAYISHPRTALAYLMAQIRRSEHDGVPLSPEWQALQSYYEQDPTWQTIYERLMYATHTHNKTEPLEQQITEELYGRTITSSVSRVEKYFKCPFSHFATYGLRLEERAEYRLEPPTIGDLFHAALKWISDETAKEHIQWRELSIEQCKQLARDAVQVVVPLLYHQILLSTARYQYILRKLTMIVERTMISMRHHAKNAGFKPIAVEAAFGPGEAIPPMVIELTNQHEMKLRGRIDRIDATKVGDESYLRIIDYKSSSQRLDLNDVYHGLSLQMLTYLDVAVENSTHWLDEKAEPGGVLYVHMHNPMLKQEAVLNEVETEAEMLKKFKMSGLLLESEDVILEMDETLEDVGGRSQIVPAYLKKDGSVSKGMSSVIQREELEDLRTFVRKKHQEAGEGILAGDTKISPYRLKQKTACDYCPQKAVCQFDTTDTQQQYRTLRAESDDTVIEKIRKESTTYDSN</sequence>
<dbReference type="NCBIfam" id="TIGR02773">
    <property type="entry name" value="addB_Gpos"/>
    <property type="match status" value="1"/>
</dbReference>
<keyword evidence="10 14" id="KW-0408">Iron</keyword>
<dbReference type="RefSeq" id="WP_342302538.1">
    <property type="nucleotide sequence ID" value="NZ_JBCEWA010000001.1"/>
</dbReference>
<keyword evidence="17" id="KW-1185">Reference proteome</keyword>
<dbReference type="InterPro" id="IPR014017">
    <property type="entry name" value="DNA_helicase_UvrD-like_C"/>
</dbReference>
<keyword evidence="9 14" id="KW-0067">ATP-binding</keyword>
<dbReference type="InterPro" id="IPR049035">
    <property type="entry name" value="ADDB_N"/>
</dbReference>
<proteinExistence type="inferred from homology"/>
<dbReference type="InterPro" id="IPR027417">
    <property type="entry name" value="P-loop_NTPase"/>
</dbReference>
<keyword evidence="6 14" id="KW-0378">Hydrolase</keyword>
<dbReference type="PROSITE" id="PS51217">
    <property type="entry name" value="UVRD_HELICASE_CTER"/>
    <property type="match status" value="1"/>
</dbReference>
<dbReference type="PANTHER" id="PTHR30591:SF1">
    <property type="entry name" value="RECBCD ENZYME SUBUNIT RECC"/>
    <property type="match status" value="1"/>
</dbReference>
<evidence type="ECO:0000256" key="6">
    <source>
        <dbReference type="ARBA" id="ARBA00022801"/>
    </source>
</evidence>
<evidence type="ECO:0000256" key="5">
    <source>
        <dbReference type="ARBA" id="ARBA00022763"/>
    </source>
</evidence>
<keyword evidence="7 14" id="KW-0347">Helicase</keyword>
<protein>
    <recommendedName>
        <fullName evidence="14">ATP-dependent helicase/deoxyribonuclease subunit B</fullName>
        <ecNumber evidence="14">3.1.-.-</ecNumber>
    </recommendedName>
    <alternativeName>
        <fullName evidence="14">ATP-dependent helicase/nuclease subunit AddB</fullName>
    </alternativeName>
</protein>
<dbReference type="HAMAP" id="MF_01452">
    <property type="entry name" value="AddB_type1"/>
    <property type="match status" value="1"/>
</dbReference>
<dbReference type="Pfam" id="PF21445">
    <property type="entry name" value="ADDB_N"/>
    <property type="match status" value="1"/>
</dbReference>
<name>A0ABU9LK55_9BACL</name>
<evidence type="ECO:0000256" key="1">
    <source>
        <dbReference type="ARBA" id="ARBA00022485"/>
    </source>
</evidence>
<keyword evidence="2 14" id="KW-0540">Nuclease</keyword>
<feature type="binding site" evidence="14">
    <location>
        <position position="1135"/>
    </location>
    <ligand>
        <name>[4Fe-4S] cluster</name>
        <dbReference type="ChEBI" id="CHEBI:49883"/>
    </ligand>
</feature>
<evidence type="ECO:0000256" key="11">
    <source>
        <dbReference type="ARBA" id="ARBA00023014"/>
    </source>
</evidence>
<comment type="similarity">
    <text evidence="14">Belongs to the helicase family. AddB/RexB type 1 subfamily.</text>
</comment>
<dbReference type="InterPro" id="IPR011604">
    <property type="entry name" value="PDDEXK-like_dom_sf"/>
</dbReference>
<dbReference type="PANTHER" id="PTHR30591">
    <property type="entry name" value="RECBCD ENZYME SUBUNIT RECC"/>
    <property type="match status" value="1"/>
</dbReference>
<dbReference type="SUPFAM" id="SSF52540">
    <property type="entry name" value="P-loop containing nucleoside triphosphate hydrolases"/>
    <property type="match status" value="2"/>
</dbReference>
<keyword evidence="3 14" id="KW-0479">Metal-binding</keyword>
<gene>
    <name evidence="14 16" type="primary">addB</name>
    <name evidence="16" type="ORF">AAF454_00080</name>
</gene>
<organism evidence="16 17">
    <name type="scientific">Kurthia gibsonii</name>
    <dbReference type="NCBI Taxonomy" id="33946"/>
    <lineage>
        <taxon>Bacteria</taxon>
        <taxon>Bacillati</taxon>
        <taxon>Bacillota</taxon>
        <taxon>Bacilli</taxon>
        <taxon>Bacillales</taxon>
        <taxon>Caryophanaceae</taxon>
        <taxon>Kurthia</taxon>
    </lineage>
</organism>
<dbReference type="Pfam" id="PF12705">
    <property type="entry name" value="PDDEXK_1"/>
    <property type="match status" value="1"/>
</dbReference>
<keyword evidence="1 14" id="KW-0004">4Fe-4S</keyword>
<keyword evidence="16" id="KW-0808">Transferase</keyword>
<evidence type="ECO:0000256" key="9">
    <source>
        <dbReference type="ARBA" id="ARBA00022840"/>
    </source>
</evidence>
<accession>A0ABU9LK55</accession>
<feature type="domain" description="UvrD-like helicase C-terminal" evidence="15">
    <location>
        <begin position="280"/>
        <end position="586"/>
    </location>
</feature>
<evidence type="ECO:0000256" key="13">
    <source>
        <dbReference type="ARBA" id="ARBA00023204"/>
    </source>
</evidence>
<dbReference type="Proteomes" id="UP001398420">
    <property type="component" value="Unassembled WGS sequence"/>
</dbReference>
<dbReference type="GO" id="GO:0003678">
    <property type="term" value="F:DNA helicase activity"/>
    <property type="evidence" value="ECO:0007669"/>
    <property type="project" value="UniProtKB-EC"/>
</dbReference>
<keyword evidence="8 14" id="KW-0269">Exonuclease</keyword>
<evidence type="ECO:0000313" key="16">
    <source>
        <dbReference type="EMBL" id="MEL5986811.1"/>
    </source>
</evidence>
<reference evidence="16 17" key="1">
    <citation type="submission" date="2024-04" db="EMBL/GenBank/DDBJ databases">
        <authorList>
            <person name="Wu Y.S."/>
            <person name="Zhang L."/>
        </authorList>
    </citation>
    <scope>NUCLEOTIDE SEQUENCE [LARGE SCALE GENOMIC DNA]</scope>
    <source>
        <strain evidence="16 17">KG-01</strain>
    </source>
</reference>
<comment type="miscellaneous">
    <text evidence="14">Despite having conserved helicase domains, this subunit does not have helicase activity.</text>
</comment>
<dbReference type="GO" id="GO:0016740">
    <property type="term" value="F:transferase activity"/>
    <property type="evidence" value="ECO:0007669"/>
    <property type="project" value="UniProtKB-KW"/>
</dbReference>
<evidence type="ECO:0000256" key="2">
    <source>
        <dbReference type="ARBA" id="ARBA00022722"/>
    </source>
</evidence>
<evidence type="ECO:0000256" key="3">
    <source>
        <dbReference type="ARBA" id="ARBA00022723"/>
    </source>
</evidence>
<feature type="binding site" evidence="14">
    <location>
        <position position="1129"/>
    </location>
    <ligand>
        <name>[4Fe-4S] cluster</name>
        <dbReference type="ChEBI" id="CHEBI:49883"/>
    </ligand>
</feature>
<feature type="binding site" evidence="14">
    <location>
        <position position="803"/>
    </location>
    <ligand>
        <name>[4Fe-4S] cluster</name>
        <dbReference type="ChEBI" id="CHEBI:49883"/>
    </ligand>
</feature>
<evidence type="ECO:0000259" key="15">
    <source>
        <dbReference type="PROSITE" id="PS51217"/>
    </source>
</evidence>
<keyword evidence="4 14" id="KW-0547">Nucleotide-binding</keyword>
<dbReference type="InterPro" id="IPR038726">
    <property type="entry name" value="PDDEXK_AddAB-type"/>
</dbReference>
<evidence type="ECO:0000256" key="10">
    <source>
        <dbReference type="ARBA" id="ARBA00023004"/>
    </source>
</evidence>
<evidence type="ECO:0000256" key="14">
    <source>
        <dbReference type="HAMAP-Rule" id="MF_01452"/>
    </source>
</evidence>
<dbReference type="EC" id="3.1.-.-" evidence="14"/>
<comment type="caution">
    <text evidence="16">The sequence shown here is derived from an EMBL/GenBank/DDBJ whole genome shotgun (WGS) entry which is preliminary data.</text>
</comment>
<feature type="binding site" evidence="14">
    <location>
        <position position="1126"/>
    </location>
    <ligand>
        <name>[4Fe-4S] cluster</name>
        <dbReference type="ChEBI" id="CHEBI:49883"/>
    </ligand>
</feature>
<comment type="subunit">
    <text evidence="14">Heterodimer of AddA and AddB.</text>
</comment>
<evidence type="ECO:0000256" key="8">
    <source>
        <dbReference type="ARBA" id="ARBA00022839"/>
    </source>
</evidence>